<dbReference type="InterPro" id="IPR030429">
    <property type="entry name" value="Sarcospan"/>
</dbReference>
<evidence type="ECO:0000256" key="1">
    <source>
        <dbReference type="SAM" id="Phobius"/>
    </source>
</evidence>
<gene>
    <name evidence="2" type="ORF">GSLYS_00001935001</name>
</gene>
<name>A0AAV2H2A8_LYMST</name>
<dbReference type="AlphaFoldDB" id="A0AAV2H2A8"/>
<protein>
    <recommendedName>
        <fullName evidence="4">Sarcospan</fullName>
    </recommendedName>
</protein>
<evidence type="ECO:0000313" key="3">
    <source>
        <dbReference type="Proteomes" id="UP001497497"/>
    </source>
</evidence>
<feature type="transmembrane region" description="Helical" evidence="1">
    <location>
        <begin position="227"/>
        <end position="256"/>
    </location>
</feature>
<dbReference type="Proteomes" id="UP001497497">
    <property type="component" value="Unassembled WGS sequence"/>
</dbReference>
<dbReference type="GO" id="GO:0042383">
    <property type="term" value="C:sarcolemma"/>
    <property type="evidence" value="ECO:0007669"/>
    <property type="project" value="TreeGrafter"/>
</dbReference>
<proteinExistence type="predicted"/>
<dbReference type="GO" id="GO:0016010">
    <property type="term" value="C:dystrophin-associated glycoprotein complex"/>
    <property type="evidence" value="ECO:0007669"/>
    <property type="project" value="InterPro"/>
</dbReference>
<feature type="transmembrane region" description="Helical" evidence="1">
    <location>
        <begin position="160"/>
        <end position="184"/>
    </location>
</feature>
<keyword evidence="1" id="KW-0812">Transmembrane</keyword>
<dbReference type="EMBL" id="CAXITT010000022">
    <property type="protein sequence ID" value="CAL1527765.1"/>
    <property type="molecule type" value="Genomic_DNA"/>
</dbReference>
<comment type="caution">
    <text evidence="2">The sequence shown here is derived from an EMBL/GenBank/DDBJ whole genome shotgun (WGS) entry which is preliminary data.</text>
</comment>
<keyword evidence="1" id="KW-1133">Transmembrane helix</keyword>
<keyword evidence="1" id="KW-0472">Membrane</keyword>
<keyword evidence="3" id="KW-1185">Reference proteome</keyword>
<feature type="transmembrane region" description="Helical" evidence="1">
    <location>
        <begin position="130"/>
        <end position="148"/>
    </location>
</feature>
<dbReference type="PANTHER" id="PTHR15260:SF1">
    <property type="entry name" value="SARCOSPAN"/>
    <property type="match status" value="1"/>
</dbReference>
<evidence type="ECO:0008006" key="4">
    <source>
        <dbReference type="Google" id="ProtNLM"/>
    </source>
</evidence>
<evidence type="ECO:0000313" key="2">
    <source>
        <dbReference type="EMBL" id="CAL1527765.1"/>
    </source>
</evidence>
<sequence length="271" mass="29998">MSALLPRSRSECLMVKVKLPKSNQGEHRGKGGGGLSASSPELRSMLIHLNTTVPQNIFPPTLSSTHTPRSRGRHKFGRVVEWIERLTMPSCCGVRVMLVILQIFLGCAITGVSTYVHLYVPAIRLREKPFWAGVPLLFAGLSGVFFCIKDKKTEEISMTLLVIKTACSVVAAISIFLCVTAAVFCGIHVGQLFTYAYCEHLDNGCLCFHSLDQLTKTYLYTPVHDCFFVYCYIKIFIITAGSLCVLGSLVACTFVVTIWRSRYGQIDTALE</sequence>
<accession>A0AAV2H2A8</accession>
<reference evidence="2 3" key="1">
    <citation type="submission" date="2024-04" db="EMBL/GenBank/DDBJ databases">
        <authorList>
            <consortium name="Genoscope - CEA"/>
            <person name="William W."/>
        </authorList>
    </citation>
    <scope>NUCLEOTIDE SEQUENCE [LARGE SCALE GENOMIC DNA]</scope>
</reference>
<organism evidence="2 3">
    <name type="scientific">Lymnaea stagnalis</name>
    <name type="common">Great pond snail</name>
    <name type="synonym">Helix stagnalis</name>
    <dbReference type="NCBI Taxonomy" id="6523"/>
    <lineage>
        <taxon>Eukaryota</taxon>
        <taxon>Metazoa</taxon>
        <taxon>Spiralia</taxon>
        <taxon>Lophotrochozoa</taxon>
        <taxon>Mollusca</taxon>
        <taxon>Gastropoda</taxon>
        <taxon>Heterobranchia</taxon>
        <taxon>Euthyneura</taxon>
        <taxon>Panpulmonata</taxon>
        <taxon>Hygrophila</taxon>
        <taxon>Lymnaeoidea</taxon>
        <taxon>Lymnaeidae</taxon>
        <taxon>Lymnaea</taxon>
    </lineage>
</organism>
<feature type="transmembrane region" description="Helical" evidence="1">
    <location>
        <begin position="96"/>
        <end position="118"/>
    </location>
</feature>
<dbReference type="PANTHER" id="PTHR15260">
    <property type="entry name" value="SARCOSPAN"/>
    <property type="match status" value="1"/>
</dbReference>